<dbReference type="InterPro" id="IPR024478">
    <property type="entry name" value="HlyB_4HB_MCP"/>
</dbReference>
<organism evidence="3 4">
    <name type="scientific">Nostoc cf. edaphicum LEGE 07299</name>
    <dbReference type="NCBI Taxonomy" id="2777974"/>
    <lineage>
        <taxon>Bacteria</taxon>
        <taxon>Bacillati</taxon>
        <taxon>Cyanobacteriota</taxon>
        <taxon>Cyanophyceae</taxon>
        <taxon>Nostocales</taxon>
        <taxon>Nostocaceae</taxon>
        <taxon>Nostoc</taxon>
    </lineage>
</organism>
<name>A0ABR9TX19_9NOSO</name>
<accession>A0ABR9TX19</accession>
<dbReference type="Pfam" id="PF12729">
    <property type="entry name" value="4HB_MCP_1"/>
    <property type="match status" value="1"/>
</dbReference>
<comment type="caution">
    <text evidence="3">The sequence shown here is derived from an EMBL/GenBank/DDBJ whole genome shotgun (WGS) entry which is preliminary data.</text>
</comment>
<dbReference type="Proteomes" id="UP000647836">
    <property type="component" value="Unassembled WGS sequence"/>
</dbReference>
<evidence type="ECO:0000313" key="4">
    <source>
        <dbReference type="Proteomes" id="UP000647836"/>
    </source>
</evidence>
<dbReference type="EMBL" id="JADEXF010000209">
    <property type="protein sequence ID" value="MBE9104963.1"/>
    <property type="molecule type" value="Genomic_DNA"/>
</dbReference>
<reference evidence="3 4" key="1">
    <citation type="submission" date="2020-10" db="EMBL/GenBank/DDBJ databases">
        <authorList>
            <person name="Castelo-Branco R."/>
            <person name="Eusebio N."/>
            <person name="Adriana R."/>
            <person name="Vieira A."/>
            <person name="Brugerolle De Fraissinette N."/>
            <person name="Rezende De Castro R."/>
            <person name="Schneider M.P."/>
            <person name="Vasconcelos V."/>
            <person name="Leao P.N."/>
        </authorList>
    </citation>
    <scope>NUCLEOTIDE SEQUENCE [LARGE SCALE GENOMIC DNA]</scope>
    <source>
        <strain evidence="3 4">LEGE 07299</strain>
    </source>
</reference>
<evidence type="ECO:0000313" key="3">
    <source>
        <dbReference type="EMBL" id="MBE9104963.1"/>
    </source>
</evidence>
<proteinExistence type="predicted"/>
<protein>
    <submittedName>
        <fullName evidence="3">MCP four helix bundle domain-containing protein</fullName>
    </submittedName>
</protein>
<gene>
    <name evidence="3" type="ORF">IQ229_08400</name>
</gene>
<evidence type="ECO:0000259" key="2">
    <source>
        <dbReference type="Pfam" id="PF12729"/>
    </source>
</evidence>
<sequence>MLKNMSLHGRLMGSFLLMGGVVLVVGFFGWRGTHQLSSHIDTLSNNSLPSIDGLWRVNEGQTQIQSAERAIINPELPSAAKQSELNRMQAAWKQIDVGLEEYEATSRTRDEDKLYQN</sequence>
<feature type="domain" description="Chemotaxis methyl-accepting receptor HlyB-like 4HB MCP" evidence="2">
    <location>
        <begin position="4"/>
        <end position="116"/>
    </location>
</feature>
<keyword evidence="4" id="KW-1185">Reference proteome</keyword>
<feature type="transmembrane region" description="Helical" evidence="1">
    <location>
        <begin position="12"/>
        <end position="30"/>
    </location>
</feature>
<evidence type="ECO:0000256" key="1">
    <source>
        <dbReference type="SAM" id="Phobius"/>
    </source>
</evidence>
<keyword evidence="1" id="KW-0812">Transmembrane</keyword>
<keyword evidence="1" id="KW-0472">Membrane</keyword>
<dbReference type="RefSeq" id="WP_194042849.1">
    <property type="nucleotide sequence ID" value="NZ_JADEXF010000209.1"/>
</dbReference>
<keyword evidence="1" id="KW-1133">Transmembrane helix</keyword>